<sequence length="264" mass="27777">MTECHLSKCNPSSLIRQIAIGLAAGALCLLILSYVSPTARQDEPEVGEAAPDQVSGTAATLIPPAETGFLPSSPESIERQVDGAAGKLTPMLDVPASGALPIVAEDVVLPEPPIPAPSAPLVAIEPAAIPEPVSTPAPEPVRKPAAKSLSKPATVPEPQGKVSGKVNLTPASVLHQKNINHLSIQLMGASSLDAVAQFVRVNRLADQVWIYRTNYHGSPWYVVLKGDYVGLSQAQAAIRQLSPALQKADPWPKSFAQVNRELKP</sequence>
<proteinExistence type="predicted"/>
<evidence type="ECO:0000256" key="1">
    <source>
        <dbReference type="SAM" id="MobiDB-lite"/>
    </source>
</evidence>
<dbReference type="Pfam" id="PF05036">
    <property type="entry name" value="SPOR"/>
    <property type="match status" value="1"/>
</dbReference>
<dbReference type="InterPro" id="IPR007730">
    <property type="entry name" value="SPOR-like_dom"/>
</dbReference>
<dbReference type="Gene3D" id="3.30.70.1070">
    <property type="entry name" value="Sporulation related repeat"/>
    <property type="match status" value="1"/>
</dbReference>
<reference evidence="4 5" key="1">
    <citation type="submission" date="2019-03" db="EMBL/GenBank/DDBJ databases">
        <title>Novel transposon Tn6433 accelerates the dissemination of tet(E) in Aeromonas from aerobic biofilm under oxytetracycline stress.</title>
        <authorList>
            <person name="Shi Y."/>
            <person name="Tian Z."/>
            <person name="Zhang Y."/>
            <person name="Zhang H."/>
            <person name="Yang M."/>
        </authorList>
    </citation>
    <scope>NUCLEOTIDE SEQUENCE [LARGE SCALE GENOMIC DNA]</scope>
    <source>
        <strain evidence="4 5">T0.1-19</strain>
    </source>
</reference>
<protein>
    <recommendedName>
        <fullName evidence="3">SPOR domain-containing protein</fullName>
    </recommendedName>
</protein>
<evidence type="ECO:0000256" key="2">
    <source>
        <dbReference type="SAM" id="Phobius"/>
    </source>
</evidence>
<gene>
    <name evidence="4" type="ORF">E4184_16130</name>
</gene>
<evidence type="ECO:0000313" key="5">
    <source>
        <dbReference type="Proteomes" id="UP000501427"/>
    </source>
</evidence>
<dbReference type="EMBL" id="CP038441">
    <property type="protein sequence ID" value="QJT22789.1"/>
    <property type="molecule type" value="Genomic_DNA"/>
</dbReference>
<feature type="domain" description="SPOR" evidence="3">
    <location>
        <begin position="176"/>
        <end position="254"/>
    </location>
</feature>
<keyword evidence="2" id="KW-1133">Transmembrane helix</keyword>
<evidence type="ECO:0000313" key="4">
    <source>
        <dbReference type="EMBL" id="QJT22789.1"/>
    </source>
</evidence>
<feature type="region of interest" description="Disordered" evidence="1">
    <location>
        <begin position="132"/>
        <end position="164"/>
    </location>
</feature>
<evidence type="ECO:0000259" key="3">
    <source>
        <dbReference type="PROSITE" id="PS51724"/>
    </source>
</evidence>
<organism evidence="4 5">
    <name type="scientific">Aeromonas media</name>
    <dbReference type="NCBI Taxonomy" id="651"/>
    <lineage>
        <taxon>Bacteria</taxon>
        <taxon>Pseudomonadati</taxon>
        <taxon>Pseudomonadota</taxon>
        <taxon>Gammaproteobacteria</taxon>
        <taxon>Aeromonadales</taxon>
        <taxon>Aeromonadaceae</taxon>
        <taxon>Aeromonas</taxon>
    </lineage>
</organism>
<keyword evidence="2" id="KW-0812">Transmembrane</keyword>
<feature type="transmembrane region" description="Helical" evidence="2">
    <location>
        <begin position="14"/>
        <end position="35"/>
    </location>
</feature>
<name>A0A6M4YCJ3_AERME</name>
<dbReference type="InterPro" id="IPR036680">
    <property type="entry name" value="SPOR-like_sf"/>
</dbReference>
<dbReference type="Proteomes" id="UP000501427">
    <property type="component" value="Chromosome"/>
</dbReference>
<dbReference type="AlphaFoldDB" id="A0A6M4YCJ3"/>
<dbReference type="RefSeq" id="WP_171276589.1">
    <property type="nucleotide sequence ID" value="NZ_CAWPJG010000001.1"/>
</dbReference>
<keyword evidence="2" id="KW-0472">Membrane</keyword>
<accession>A0A6M4YCJ3</accession>
<dbReference type="GO" id="GO:0042834">
    <property type="term" value="F:peptidoglycan binding"/>
    <property type="evidence" value="ECO:0007669"/>
    <property type="project" value="InterPro"/>
</dbReference>
<dbReference type="PROSITE" id="PS51724">
    <property type="entry name" value="SPOR"/>
    <property type="match status" value="1"/>
</dbReference>